<gene>
    <name evidence="1" type="ORF">DP115_16260</name>
</gene>
<accession>A0ABX1M6T1</accession>
<evidence type="ECO:0000313" key="2">
    <source>
        <dbReference type="Proteomes" id="UP000762253"/>
    </source>
</evidence>
<dbReference type="EMBL" id="QMEC01000060">
    <property type="protein sequence ID" value="NMF64238.1"/>
    <property type="molecule type" value="Genomic_DNA"/>
</dbReference>
<name>A0ABX1M6T1_9CYAN</name>
<keyword evidence="2" id="KW-1185">Reference proteome</keyword>
<proteinExistence type="predicted"/>
<protein>
    <submittedName>
        <fullName evidence="1">Uncharacterized protein</fullName>
    </submittedName>
</protein>
<sequence length="61" mass="6641">MDILDGQKSNDFPSDIKGIARSAARQLVLPSGNARRQAALENATCYPKGTVLPYQERAYSS</sequence>
<organism evidence="1 2">
    <name type="scientific">Brasilonema octagenarum UFV-OR1</name>
    <dbReference type="NCBI Taxonomy" id="417115"/>
    <lineage>
        <taxon>Bacteria</taxon>
        <taxon>Bacillati</taxon>
        <taxon>Cyanobacteriota</taxon>
        <taxon>Cyanophyceae</taxon>
        <taxon>Nostocales</taxon>
        <taxon>Scytonemataceae</taxon>
        <taxon>Brasilonema</taxon>
        <taxon>Octagenarum group</taxon>
    </lineage>
</organism>
<dbReference type="Proteomes" id="UP000762253">
    <property type="component" value="Unassembled WGS sequence"/>
</dbReference>
<reference evidence="1 2" key="1">
    <citation type="submission" date="2018-06" db="EMBL/GenBank/DDBJ databases">
        <title>Comparative genomics of Brasilonema spp. strains.</title>
        <authorList>
            <person name="Alvarenga D.O."/>
            <person name="Fiore M.F."/>
            <person name="Varani A.M."/>
        </authorList>
    </citation>
    <scope>NUCLEOTIDE SEQUENCE [LARGE SCALE GENOMIC DNA]</scope>
    <source>
        <strain evidence="1 2">UFV-OR1</strain>
    </source>
</reference>
<evidence type="ECO:0000313" key="1">
    <source>
        <dbReference type="EMBL" id="NMF64238.1"/>
    </source>
</evidence>
<comment type="caution">
    <text evidence="1">The sequence shown here is derived from an EMBL/GenBank/DDBJ whole genome shotgun (WGS) entry which is preliminary data.</text>
</comment>